<keyword evidence="1" id="KW-0732">Signal</keyword>
<dbReference type="EMBL" id="CP036274">
    <property type="protein sequence ID" value="QDU30335.1"/>
    <property type="molecule type" value="Genomic_DNA"/>
</dbReference>
<dbReference type="Proteomes" id="UP000315017">
    <property type="component" value="Chromosome"/>
</dbReference>
<protein>
    <submittedName>
        <fullName evidence="2">Uncharacterized protein</fullName>
    </submittedName>
</protein>
<evidence type="ECO:0000313" key="3">
    <source>
        <dbReference type="Proteomes" id="UP000315017"/>
    </source>
</evidence>
<organism evidence="2 3">
    <name type="scientific">Anatilimnocola aggregata</name>
    <dbReference type="NCBI Taxonomy" id="2528021"/>
    <lineage>
        <taxon>Bacteria</taxon>
        <taxon>Pseudomonadati</taxon>
        <taxon>Planctomycetota</taxon>
        <taxon>Planctomycetia</taxon>
        <taxon>Pirellulales</taxon>
        <taxon>Pirellulaceae</taxon>
        <taxon>Anatilimnocola</taxon>
    </lineage>
</organism>
<dbReference type="RefSeq" id="WP_145095617.1">
    <property type="nucleotide sequence ID" value="NZ_CP036274.1"/>
</dbReference>
<keyword evidence="3" id="KW-1185">Reference proteome</keyword>
<evidence type="ECO:0000256" key="1">
    <source>
        <dbReference type="SAM" id="SignalP"/>
    </source>
</evidence>
<accession>A0A517YJE8</accession>
<name>A0A517YJE8_9BACT</name>
<dbReference type="AlphaFoldDB" id="A0A517YJE8"/>
<feature type="signal peptide" evidence="1">
    <location>
        <begin position="1"/>
        <end position="24"/>
    </location>
</feature>
<feature type="chain" id="PRO_5021751862" evidence="1">
    <location>
        <begin position="25"/>
        <end position="156"/>
    </location>
</feature>
<reference evidence="2 3" key="1">
    <citation type="submission" date="2019-02" db="EMBL/GenBank/DDBJ databases">
        <title>Deep-cultivation of Planctomycetes and their phenomic and genomic characterization uncovers novel biology.</title>
        <authorList>
            <person name="Wiegand S."/>
            <person name="Jogler M."/>
            <person name="Boedeker C."/>
            <person name="Pinto D."/>
            <person name="Vollmers J."/>
            <person name="Rivas-Marin E."/>
            <person name="Kohn T."/>
            <person name="Peeters S.H."/>
            <person name="Heuer A."/>
            <person name="Rast P."/>
            <person name="Oberbeckmann S."/>
            <person name="Bunk B."/>
            <person name="Jeske O."/>
            <person name="Meyerdierks A."/>
            <person name="Storesund J.E."/>
            <person name="Kallscheuer N."/>
            <person name="Luecker S."/>
            <person name="Lage O.M."/>
            <person name="Pohl T."/>
            <person name="Merkel B.J."/>
            <person name="Hornburger P."/>
            <person name="Mueller R.-W."/>
            <person name="Bruemmer F."/>
            <person name="Labrenz M."/>
            <person name="Spormann A.M."/>
            <person name="Op den Camp H."/>
            <person name="Overmann J."/>
            <person name="Amann R."/>
            <person name="Jetten M.S.M."/>
            <person name="Mascher T."/>
            <person name="Medema M.H."/>
            <person name="Devos D.P."/>
            <person name="Kaster A.-K."/>
            <person name="Ovreas L."/>
            <person name="Rohde M."/>
            <person name="Galperin M.Y."/>
            <person name="Jogler C."/>
        </authorList>
    </citation>
    <scope>NUCLEOTIDE SEQUENCE [LARGE SCALE GENOMIC DNA]</scope>
    <source>
        <strain evidence="2 3">ETA_A8</strain>
    </source>
</reference>
<evidence type="ECO:0000313" key="2">
    <source>
        <dbReference type="EMBL" id="QDU30335.1"/>
    </source>
</evidence>
<gene>
    <name evidence="2" type="ORF">ETAA8_54630</name>
</gene>
<sequence length="156" mass="16667" precursor="true">MISQQTLALVGGLLLTLAAVPAWAQTALPGGFEITLLPGYAYEPKQGFDSVVGVIEKKGGLKINFEMGNVPPPGAPVFGGSLVNQALRVRENDRQWLKETTIGGRQIFVAHGKNDHLVVTSTTAKEGINFHTEAKTPADIAEVLLMTLSFREGKGK</sequence>
<dbReference type="OrthoDB" id="7632078at2"/>
<proteinExistence type="predicted"/>
<dbReference type="KEGG" id="aagg:ETAA8_54630"/>